<feature type="domain" description="Cyclic nucleotide-binding" evidence="5">
    <location>
        <begin position="29"/>
        <end position="128"/>
    </location>
</feature>
<dbReference type="InterPro" id="IPR012318">
    <property type="entry name" value="HTH_CRP"/>
</dbReference>
<evidence type="ECO:0000256" key="2">
    <source>
        <dbReference type="ARBA" id="ARBA00023125"/>
    </source>
</evidence>
<gene>
    <name evidence="7" type="ORF">HNR53_003293</name>
</gene>
<keyword evidence="1" id="KW-0805">Transcription regulation</keyword>
<reference evidence="7 8" key="1">
    <citation type="submission" date="2020-08" db="EMBL/GenBank/DDBJ databases">
        <title>Genomic Encyclopedia of Type Strains, Phase IV (KMG-IV): sequencing the most valuable type-strain genomes for metagenomic binning, comparative biology and taxonomic classification.</title>
        <authorList>
            <person name="Goeker M."/>
        </authorList>
    </citation>
    <scope>NUCLEOTIDE SEQUENCE [LARGE SCALE GENOMIC DNA]</scope>
    <source>
        <strain evidence="7 8">DSM 5391</strain>
    </source>
</reference>
<evidence type="ECO:0000256" key="1">
    <source>
        <dbReference type="ARBA" id="ARBA00023015"/>
    </source>
</evidence>
<dbReference type="AlphaFoldDB" id="A0A7X0HTN3"/>
<dbReference type="PROSITE" id="PS50042">
    <property type="entry name" value="CNMP_BINDING_3"/>
    <property type="match status" value="1"/>
</dbReference>
<keyword evidence="4" id="KW-0804">Transcription</keyword>
<dbReference type="InterPro" id="IPR000595">
    <property type="entry name" value="cNMP-bd_dom"/>
</dbReference>
<dbReference type="SMART" id="SM00100">
    <property type="entry name" value="cNMP"/>
    <property type="match status" value="1"/>
</dbReference>
<dbReference type="RefSeq" id="WP_184527805.1">
    <property type="nucleotide sequence ID" value="NZ_JACHGK010000012.1"/>
</dbReference>
<dbReference type="SUPFAM" id="SSF51206">
    <property type="entry name" value="cAMP-binding domain-like"/>
    <property type="match status" value="1"/>
</dbReference>
<dbReference type="SUPFAM" id="SSF46785">
    <property type="entry name" value="Winged helix' DNA-binding domain"/>
    <property type="match status" value="1"/>
</dbReference>
<dbReference type="Gene3D" id="2.60.120.10">
    <property type="entry name" value="Jelly Rolls"/>
    <property type="match status" value="1"/>
</dbReference>
<dbReference type="PROSITE" id="PS51063">
    <property type="entry name" value="HTH_CRP_2"/>
    <property type="match status" value="1"/>
</dbReference>
<dbReference type="PANTHER" id="PTHR24567:SF74">
    <property type="entry name" value="HTH-TYPE TRANSCRIPTIONAL REGULATOR ARCR"/>
    <property type="match status" value="1"/>
</dbReference>
<dbReference type="CDD" id="cd00038">
    <property type="entry name" value="CAP_ED"/>
    <property type="match status" value="1"/>
</dbReference>
<dbReference type="GO" id="GO:0005829">
    <property type="term" value="C:cytosol"/>
    <property type="evidence" value="ECO:0007669"/>
    <property type="project" value="TreeGrafter"/>
</dbReference>
<accession>A0A7X0HTN3</accession>
<name>A0A7X0HTN3_9BACI</name>
<dbReference type="InterPro" id="IPR050397">
    <property type="entry name" value="Env_Response_Regulators"/>
</dbReference>
<comment type="caution">
    <text evidence="7">The sequence shown here is derived from an EMBL/GenBank/DDBJ whole genome shotgun (WGS) entry which is preliminary data.</text>
</comment>
<dbReference type="Pfam" id="PF00027">
    <property type="entry name" value="cNMP_binding"/>
    <property type="match status" value="1"/>
</dbReference>
<dbReference type="GO" id="GO:0003700">
    <property type="term" value="F:DNA-binding transcription factor activity"/>
    <property type="evidence" value="ECO:0007669"/>
    <property type="project" value="TreeGrafter"/>
</dbReference>
<protein>
    <submittedName>
        <fullName evidence="7">CRP/FNR family transcriptional regulator</fullName>
    </submittedName>
</protein>
<evidence type="ECO:0000259" key="6">
    <source>
        <dbReference type="PROSITE" id="PS51063"/>
    </source>
</evidence>
<feature type="domain" description="HTH crp-type" evidence="6">
    <location>
        <begin position="142"/>
        <end position="214"/>
    </location>
</feature>
<sequence>MSQSNILKALSKESNLYTAIETIGTLQRFKKNEIIYLQDDEACNFFLLKSGRVRLFFTAMTGNELTMKILGADDIFGDASYFSHTARITSASALSDVELYSVELDDLVPHLTQHPELIAELLDTMAQTIRLFSIQVYSMGFLSADKKVAHLLVQLGSYFKQYGSDQEYCIDYSHQELADLIGIARVTTTKELKKFENKGWVSLAYRNIQVLDETALKDYLLS</sequence>
<dbReference type="GO" id="GO:0003677">
    <property type="term" value="F:DNA binding"/>
    <property type="evidence" value="ECO:0007669"/>
    <property type="project" value="UniProtKB-KW"/>
</dbReference>
<dbReference type="InterPro" id="IPR036390">
    <property type="entry name" value="WH_DNA-bd_sf"/>
</dbReference>
<evidence type="ECO:0000313" key="8">
    <source>
        <dbReference type="Proteomes" id="UP000531594"/>
    </source>
</evidence>
<dbReference type="Proteomes" id="UP000531594">
    <property type="component" value="Unassembled WGS sequence"/>
</dbReference>
<evidence type="ECO:0000313" key="7">
    <source>
        <dbReference type="EMBL" id="MBB6446633.1"/>
    </source>
</evidence>
<dbReference type="SMART" id="SM00419">
    <property type="entry name" value="HTH_CRP"/>
    <property type="match status" value="1"/>
</dbReference>
<dbReference type="Pfam" id="PF13545">
    <property type="entry name" value="HTH_Crp_2"/>
    <property type="match status" value="1"/>
</dbReference>
<evidence type="ECO:0000256" key="4">
    <source>
        <dbReference type="ARBA" id="ARBA00023163"/>
    </source>
</evidence>
<organism evidence="7 8">
    <name type="scientific">Bacillus benzoevorans</name>
    <dbReference type="NCBI Taxonomy" id="1456"/>
    <lineage>
        <taxon>Bacteria</taxon>
        <taxon>Bacillati</taxon>
        <taxon>Bacillota</taxon>
        <taxon>Bacilli</taxon>
        <taxon>Bacillales</taxon>
        <taxon>Bacillaceae</taxon>
        <taxon>Bacillus</taxon>
    </lineage>
</organism>
<proteinExistence type="predicted"/>
<dbReference type="InterPro" id="IPR018490">
    <property type="entry name" value="cNMP-bd_dom_sf"/>
</dbReference>
<keyword evidence="2" id="KW-0238">DNA-binding</keyword>
<dbReference type="EMBL" id="JACHGK010000012">
    <property type="protein sequence ID" value="MBB6446633.1"/>
    <property type="molecule type" value="Genomic_DNA"/>
</dbReference>
<evidence type="ECO:0000256" key="3">
    <source>
        <dbReference type="ARBA" id="ARBA00023159"/>
    </source>
</evidence>
<keyword evidence="8" id="KW-1185">Reference proteome</keyword>
<evidence type="ECO:0000259" key="5">
    <source>
        <dbReference type="PROSITE" id="PS50042"/>
    </source>
</evidence>
<keyword evidence="3" id="KW-0010">Activator</keyword>
<dbReference type="PANTHER" id="PTHR24567">
    <property type="entry name" value="CRP FAMILY TRANSCRIPTIONAL REGULATORY PROTEIN"/>
    <property type="match status" value="1"/>
</dbReference>
<dbReference type="InterPro" id="IPR014710">
    <property type="entry name" value="RmlC-like_jellyroll"/>
</dbReference>